<evidence type="ECO:0008006" key="5">
    <source>
        <dbReference type="Google" id="ProtNLM"/>
    </source>
</evidence>
<reference evidence="3 4" key="1">
    <citation type="submission" date="2017-01" db="EMBL/GenBank/DDBJ databases">
        <title>Novel large sulfur bacteria in the metagenomes of groundwater-fed chemosynthetic microbial mats in the Lake Huron basin.</title>
        <authorList>
            <person name="Sharrar A.M."/>
            <person name="Flood B.E."/>
            <person name="Bailey J.V."/>
            <person name="Jones D.S."/>
            <person name="Biddanda B."/>
            <person name="Ruberg S.A."/>
            <person name="Marcus D.N."/>
            <person name="Dick G.J."/>
        </authorList>
    </citation>
    <scope>NUCLEOTIDE SEQUENCE [LARGE SCALE GENOMIC DNA]</scope>
    <source>
        <strain evidence="3">A8</strain>
    </source>
</reference>
<feature type="transmembrane region" description="Helical" evidence="2">
    <location>
        <begin position="6"/>
        <end position="29"/>
    </location>
</feature>
<accession>A0A1Y1QDF9</accession>
<name>A0A1Y1QDF9_9GAMM</name>
<dbReference type="Proteomes" id="UP000192491">
    <property type="component" value="Unassembled WGS sequence"/>
</dbReference>
<dbReference type="Pfam" id="PF02325">
    <property type="entry name" value="CCB3_YggT"/>
    <property type="match status" value="2"/>
</dbReference>
<evidence type="ECO:0000256" key="1">
    <source>
        <dbReference type="ARBA" id="ARBA00010894"/>
    </source>
</evidence>
<dbReference type="EMBL" id="MTEJ01000422">
    <property type="protein sequence ID" value="OQX03216.1"/>
    <property type="molecule type" value="Genomic_DNA"/>
</dbReference>
<keyword evidence="2" id="KW-0812">Transmembrane</keyword>
<feature type="transmembrane region" description="Helical" evidence="2">
    <location>
        <begin position="65"/>
        <end position="85"/>
    </location>
</feature>
<sequence length="182" mass="19746">MSALQNVGIFLVDTLFSLYIGAVLLRLLLALARANFYNPLSQFLVKITNPVLVPMRRMIPAMGKVDTAAVVLAVGLTVIKVLLLLGLKGGGADLFGIVVFSVLEVIRTVIHIYIFALVVQAVLSWVGNTYGNPLADLLNSLTEPLLRRIRGFVPVIGMVDLAPMVAILLLYVVLIIFQSYGL</sequence>
<evidence type="ECO:0000313" key="4">
    <source>
        <dbReference type="Proteomes" id="UP000192491"/>
    </source>
</evidence>
<proteinExistence type="inferred from homology"/>
<comment type="caution">
    <text evidence="3">The sequence shown here is derived from an EMBL/GenBank/DDBJ whole genome shotgun (WGS) entry which is preliminary data.</text>
</comment>
<evidence type="ECO:0000256" key="2">
    <source>
        <dbReference type="SAM" id="Phobius"/>
    </source>
</evidence>
<comment type="similarity">
    <text evidence="1">Belongs to the YggT family.</text>
</comment>
<feature type="transmembrane region" description="Helical" evidence="2">
    <location>
        <begin position="151"/>
        <end position="177"/>
    </location>
</feature>
<dbReference type="PANTHER" id="PTHR33219:SF14">
    <property type="entry name" value="PROTEIN COFACTOR ASSEMBLY OF COMPLEX C SUBUNIT B CCB3, CHLOROPLASTIC-RELATED"/>
    <property type="match status" value="1"/>
</dbReference>
<keyword evidence="2" id="KW-0472">Membrane</keyword>
<protein>
    <recommendedName>
        <fullName evidence="5">YggT family protein</fullName>
    </recommendedName>
</protein>
<evidence type="ECO:0000313" key="3">
    <source>
        <dbReference type="EMBL" id="OQX03216.1"/>
    </source>
</evidence>
<dbReference type="AlphaFoldDB" id="A0A1Y1QDF9"/>
<keyword evidence="2" id="KW-1133">Transmembrane helix</keyword>
<feature type="transmembrane region" description="Helical" evidence="2">
    <location>
        <begin position="105"/>
        <end position="130"/>
    </location>
</feature>
<gene>
    <name evidence="3" type="ORF">BWK73_40280</name>
</gene>
<dbReference type="PANTHER" id="PTHR33219">
    <property type="entry name" value="YLMG HOMOLOG PROTEIN 2, CHLOROPLASTIC"/>
    <property type="match status" value="1"/>
</dbReference>
<dbReference type="GO" id="GO:0016020">
    <property type="term" value="C:membrane"/>
    <property type="evidence" value="ECO:0007669"/>
    <property type="project" value="InterPro"/>
</dbReference>
<organism evidence="3 4">
    <name type="scientific">Thiothrix lacustris</name>
    <dbReference type="NCBI Taxonomy" id="525917"/>
    <lineage>
        <taxon>Bacteria</taxon>
        <taxon>Pseudomonadati</taxon>
        <taxon>Pseudomonadota</taxon>
        <taxon>Gammaproteobacteria</taxon>
        <taxon>Thiotrichales</taxon>
        <taxon>Thiotrichaceae</taxon>
        <taxon>Thiothrix</taxon>
    </lineage>
</organism>
<dbReference type="InterPro" id="IPR003425">
    <property type="entry name" value="CCB3/YggT"/>
</dbReference>